<dbReference type="AlphaFoldDB" id="A0A0B8NWW5"/>
<organism evidence="3 4">
    <name type="scientific">Vibrio ishigakensis</name>
    <dbReference type="NCBI Taxonomy" id="1481914"/>
    <lineage>
        <taxon>Bacteria</taxon>
        <taxon>Pseudomonadati</taxon>
        <taxon>Pseudomonadota</taxon>
        <taxon>Gammaproteobacteria</taxon>
        <taxon>Vibrionales</taxon>
        <taxon>Vibrionaceae</taxon>
        <taxon>Vibrio</taxon>
    </lineage>
</organism>
<evidence type="ECO:0000259" key="2">
    <source>
        <dbReference type="PROSITE" id="PS51012"/>
    </source>
</evidence>
<sequence>MSKVNPIVYMVNAFRYGFLGVSDVNIVSSFAVLSVFVVGLFAVAYYLVDRA</sequence>
<accession>A0A0B8NWW5</accession>
<keyword evidence="1" id="KW-1133">Transmembrane helix</keyword>
<comment type="caution">
    <text evidence="3">The sequence shown here is derived from an EMBL/GenBank/DDBJ whole genome shotgun (WGS) entry which is preliminary data.</text>
</comment>
<reference evidence="3 4" key="1">
    <citation type="submission" date="2015-01" db="EMBL/GenBank/DDBJ databases">
        <title>Vibrio sp. C1 JCM 19231 whole genome shotgun sequence.</title>
        <authorList>
            <person name="Sawabe T."/>
            <person name="Meirelles P."/>
            <person name="Feng G."/>
            <person name="Sayaka M."/>
            <person name="Hattori M."/>
            <person name="Ohkuma M."/>
        </authorList>
    </citation>
    <scope>NUCLEOTIDE SEQUENCE [LARGE SCALE GENOMIC DNA]</scope>
    <source>
        <strain evidence="4">JCM 19231</strain>
    </source>
</reference>
<dbReference type="PROSITE" id="PS51012">
    <property type="entry name" value="ABC_TM2"/>
    <property type="match status" value="1"/>
</dbReference>
<dbReference type="Proteomes" id="UP000031671">
    <property type="component" value="Unassembled WGS sequence"/>
</dbReference>
<reference evidence="3 4" key="2">
    <citation type="submission" date="2015-01" db="EMBL/GenBank/DDBJ databases">
        <authorList>
            <consortium name="NBRP consortium"/>
            <person name="Sawabe T."/>
            <person name="Meirelles P."/>
            <person name="Feng G."/>
            <person name="Sayaka M."/>
            <person name="Hattori M."/>
            <person name="Ohkuma M."/>
        </authorList>
    </citation>
    <scope>NUCLEOTIDE SEQUENCE [LARGE SCALE GENOMIC DNA]</scope>
    <source>
        <strain evidence="4">JCM 19231</strain>
    </source>
</reference>
<protein>
    <submittedName>
        <fullName evidence="3">Permease component</fullName>
    </submittedName>
</protein>
<dbReference type="EMBL" id="BBRZ01000011">
    <property type="protein sequence ID" value="GAM55234.1"/>
    <property type="molecule type" value="Genomic_DNA"/>
</dbReference>
<keyword evidence="4" id="KW-1185">Reference proteome</keyword>
<gene>
    <name evidence="3" type="ORF">JCM19231_507</name>
</gene>
<dbReference type="PANTHER" id="PTHR43332">
    <property type="entry name" value="INNER MEMBRANE TRANSPORT PERMEASE YADH-RELATED"/>
    <property type="match status" value="1"/>
</dbReference>
<evidence type="ECO:0000256" key="1">
    <source>
        <dbReference type="SAM" id="Phobius"/>
    </source>
</evidence>
<dbReference type="GO" id="GO:0005886">
    <property type="term" value="C:plasma membrane"/>
    <property type="evidence" value="ECO:0007669"/>
    <property type="project" value="TreeGrafter"/>
</dbReference>
<evidence type="ECO:0000313" key="4">
    <source>
        <dbReference type="Proteomes" id="UP000031671"/>
    </source>
</evidence>
<evidence type="ECO:0000313" key="3">
    <source>
        <dbReference type="EMBL" id="GAM55234.1"/>
    </source>
</evidence>
<feature type="transmembrane region" description="Helical" evidence="1">
    <location>
        <begin position="26"/>
        <end position="48"/>
    </location>
</feature>
<keyword evidence="1" id="KW-0472">Membrane</keyword>
<dbReference type="PANTHER" id="PTHR43332:SF2">
    <property type="entry name" value="INNER MEMBRANE TRANSPORT PERMEASE YADH"/>
    <property type="match status" value="1"/>
</dbReference>
<proteinExistence type="predicted"/>
<feature type="domain" description="ABC transmembrane type-2" evidence="2">
    <location>
        <begin position="1"/>
        <end position="51"/>
    </location>
</feature>
<dbReference type="InterPro" id="IPR052522">
    <property type="entry name" value="ABC-2_transport_permease"/>
</dbReference>
<dbReference type="InterPro" id="IPR047817">
    <property type="entry name" value="ABC2_TM_bact-type"/>
</dbReference>
<keyword evidence="1" id="KW-0812">Transmembrane</keyword>
<name>A0A0B8NWW5_9VIBR</name>